<dbReference type="NCBIfam" id="TIGR02937">
    <property type="entry name" value="sigma70-ECF"/>
    <property type="match status" value="1"/>
</dbReference>
<evidence type="ECO:0000313" key="9">
    <source>
        <dbReference type="Proteomes" id="UP000621856"/>
    </source>
</evidence>
<dbReference type="GO" id="GO:0006352">
    <property type="term" value="P:DNA-templated transcription initiation"/>
    <property type="evidence" value="ECO:0007669"/>
    <property type="project" value="InterPro"/>
</dbReference>
<dbReference type="Gene3D" id="1.10.10.10">
    <property type="entry name" value="Winged helix-like DNA-binding domain superfamily/Winged helix DNA-binding domain"/>
    <property type="match status" value="1"/>
</dbReference>
<dbReference type="InterPro" id="IPR013324">
    <property type="entry name" value="RNA_pol_sigma_r3/r4-like"/>
</dbReference>
<dbReference type="Pfam" id="PF08281">
    <property type="entry name" value="Sigma70_r4_2"/>
    <property type="match status" value="1"/>
</dbReference>
<comment type="similarity">
    <text evidence="1">Belongs to the sigma-70 factor family. ECF subfamily.</text>
</comment>
<accession>A0A8J3A6M2</accession>
<organism evidence="8 9">
    <name type="scientific">Aquisalinus luteolus</name>
    <dbReference type="NCBI Taxonomy" id="1566827"/>
    <lineage>
        <taxon>Bacteria</taxon>
        <taxon>Pseudomonadati</taxon>
        <taxon>Pseudomonadota</taxon>
        <taxon>Alphaproteobacteria</taxon>
        <taxon>Parvularculales</taxon>
        <taxon>Parvularculaceae</taxon>
        <taxon>Aquisalinus</taxon>
    </lineage>
</organism>
<dbReference type="InterPro" id="IPR039425">
    <property type="entry name" value="RNA_pol_sigma-70-like"/>
</dbReference>
<evidence type="ECO:0000259" key="7">
    <source>
        <dbReference type="Pfam" id="PF08281"/>
    </source>
</evidence>
<dbReference type="PANTHER" id="PTHR43133">
    <property type="entry name" value="RNA POLYMERASE ECF-TYPE SIGMA FACTO"/>
    <property type="match status" value="1"/>
</dbReference>
<evidence type="ECO:0008006" key="10">
    <source>
        <dbReference type="Google" id="ProtNLM"/>
    </source>
</evidence>
<feature type="domain" description="RNA polymerase sigma-70 region 2" evidence="6">
    <location>
        <begin position="32"/>
        <end position="96"/>
    </location>
</feature>
<dbReference type="GO" id="GO:0016987">
    <property type="term" value="F:sigma factor activity"/>
    <property type="evidence" value="ECO:0007669"/>
    <property type="project" value="UniProtKB-KW"/>
</dbReference>
<comment type="caution">
    <text evidence="8">The sequence shown here is derived from an EMBL/GenBank/DDBJ whole genome shotgun (WGS) entry which is preliminary data.</text>
</comment>
<dbReference type="Pfam" id="PF04542">
    <property type="entry name" value="Sigma70_r2"/>
    <property type="match status" value="1"/>
</dbReference>
<dbReference type="InterPro" id="IPR036388">
    <property type="entry name" value="WH-like_DNA-bd_sf"/>
</dbReference>
<reference evidence="8" key="2">
    <citation type="submission" date="2020-09" db="EMBL/GenBank/DDBJ databases">
        <authorList>
            <person name="Sun Q."/>
            <person name="Zhou Y."/>
        </authorList>
    </citation>
    <scope>NUCLEOTIDE SEQUENCE</scope>
    <source>
        <strain evidence="8">CGMCC 1.14984</strain>
    </source>
</reference>
<gene>
    <name evidence="8" type="ORF">GCM10011355_34530</name>
</gene>
<dbReference type="InterPro" id="IPR013325">
    <property type="entry name" value="RNA_pol_sigma_r2"/>
</dbReference>
<reference evidence="8" key="1">
    <citation type="journal article" date="2014" name="Int. J. Syst. Evol. Microbiol.">
        <title>Complete genome sequence of Corynebacterium casei LMG S-19264T (=DSM 44701T), isolated from a smear-ripened cheese.</title>
        <authorList>
            <consortium name="US DOE Joint Genome Institute (JGI-PGF)"/>
            <person name="Walter F."/>
            <person name="Albersmeier A."/>
            <person name="Kalinowski J."/>
            <person name="Ruckert C."/>
        </authorList>
    </citation>
    <scope>NUCLEOTIDE SEQUENCE</scope>
    <source>
        <strain evidence="8">CGMCC 1.14984</strain>
    </source>
</reference>
<keyword evidence="4" id="KW-0804">Transcription</keyword>
<dbReference type="GO" id="GO:0003677">
    <property type="term" value="F:DNA binding"/>
    <property type="evidence" value="ECO:0007669"/>
    <property type="project" value="InterPro"/>
</dbReference>
<keyword evidence="2" id="KW-0805">Transcription regulation</keyword>
<dbReference type="InterPro" id="IPR007627">
    <property type="entry name" value="RNA_pol_sigma70_r2"/>
</dbReference>
<evidence type="ECO:0000256" key="2">
    <source>
        <dbReference type="ARBA" id="ARBA00023015"/>
    </source>
</evidence>
<evidence type="ECO:0000256" key="3">
    <source>
        <dbReference type="ARBA" id="ARBA00023082"/>
    </source>
</evidence>
<feature type="compositionally biased region" description="Basic and acidic residues" evidence="5">
    <location>
        <begin position="214"/>
        <end position="224"/>
    </location>
</feature>
<dbReference type="SUPFAM" id="SSF88659">
    <property type="entry name" value="Sigma3 and sigma4 domains of RNA polymerase sigma factors"/>
    <property type="match status" value="1"/>
</dbReference>
<evidence type="ECO:0000259" key="6">
    <source>
        <dbReference type="Pfam" id="PF04542"/>
    </source>
</evidence>
<feature type="region of interest" description="Disordered" evidence="5">
    <location>
        <begin position="201"/>
        <end position="224"/>
    </location>
</feature>
<dbReference type="PANTHER" id="PTHR43133:SF63">
    <property type="entry name" value="RNA POLYMERASE SIGMA FACTOR FECI-RELATED"/>
    <property type="match status" value="1"/>
</dbReference>
<dbReference type="InterPro" id="IPR013249">
    <property type="entry name" value="RNA_pol_sigma70_r4_t2"/>
</dbReference>
<dbReference type="EMBL" id="BMGZ01000006">
    <property type="protein sequence ID" value="GGI02166.1"/>
    <property type="molecule type" value="Genomic_DNA"/>
</dbReference>
<dbReference type="AlphaFoldDB" id="A0A8J3A6M2"/>
<dbReference type="SUPFAM" id="SSF88946">
    <property type="entry name" value="Sigma2 domain of RNA polymerase sigma factors"/>
    <property type="match status" value="1"/>
</dbReference>
<proteinExistence type="inferred from homology"/>
<sequence>MGSHEVAGLRAGIVATGLGVKGADVSNILEAYLHHEKAIKKYLYRFFSRSQDVEDIAHEAFIKVFATELRGPVLNPKALLFRAAKHSALSELAKKSNTTTSYMEETEDKAVFLDRDGVGAEDIHDSRRKLATLSMAVSQLPPVCRKVFILRKIEGLSMKEVAEKLGIAVSTAEKHAAQGLIKCSNYMREHGYDPQEFGETVTRAHHQKITGAPTREKEPLHNGD</sequence>
<keyword evidence="3" id="KW-0731">Sigma factor</keyword>
<dbReference type="Proteomes" id="UP000621856">
    <property type="component" value="Unassembled WGS sequence"/>
</dbReference>
<evidence type="ECO:0000256" key="1">
    <source>
        <dbReference type="ARBA" id="ARBA00010641"/>
    </source>
</evidence>
<evidence type="ECO:0000256" key="4">
    <source>
        <dbReference type="ARBA" id="ARBA00023163"/>
    </source>
</evidence>
<evidence type="ECO:0000313" key="8">
    <source>
        <dbReference type="EMBL" id="GGI02166.1"/>
    </source>
</evidence>
<dbReference type="InterPro" id="IPR014284">
    <property type="entry name" value="RNA_pol_sigma-70_dom"/>
</dbReference>
<dbReference type="Gene3D" id="1.10.1740.10">
    <property type="match status" value="1"/>
</dbReference>
<evidence type="ECO:0000256" key="5">
    <source>
        <dbReference type="SAM" id="MobiDB-lite"/>
    </source>
</evidence>
<feature type="domain" description="RNA polymerase sigma factor 70 region 4 type 2" evidence="7">
    <location>
        <begin position="133"/>
        <end position="183"/>
    </location>
</feature>
<protein>
    <recommendedName>
        <fullName evidence="10">RNA polymerase sigma factor</fullName>
    </recommendedName>
</protein>
<name>A0A8J3A6M2_9PROT</name>